<dbReference type="PATRIC" id="fig|1348657.5.peg.1655"/>
<dbReference type="InterPro" id="IPR029767">
    <property type="entry name" value="WecB-like"/>
</dbReference>
<dbReference type="AlphaFoldDB" id="S9ZER0"/>
<proteinExistence type="inferred from homology"/>
<protein>
    <submittedName>
        <fullName evidence="3">UDP-N-acetylglucosamine 2-epimerase</fullName>
    </submittedName>
</protein>
<dbReference type="PANTHER" id="PTHR43174">
    <property type="entry name" value="UDP-N-ACETYLGLUCOSAMINE 2-EPIMERASE"/>
    <property type="match status" value="1"/>
</dbReference>
<dbReference type="eggNOG" id="COG0381">
    <property type="taxonomic scope" value="Bacteria"/>
</dbReference>
<dbReference type="Gene3D" id="3.40.50.2000">
    <property type="entry name" value="Glycogen Phosphorylase B"/>
    <property type="match status" value="2"/>
</dbReference>
<dbReference type="NCBIfam" id="TIGR00236">
    <property type="entry name" value="wecB"/>
    <property type="match status" value="1"/>
</dbReference>
<dbReference type="EMBL" id="ATJV01000049">
    <property type="protein sequence ID" value="EPZ15840.1"/>
    <property type="molecule type" value="Genomic_DNA"/>
</dbReference>
<evidence type="ECO:0000313" key="3">
    <source>
        <dbReference type="EMBL" id="EPZ15840.1"/>
    </source>
</evidence>
<sequence>MMSASPCAPVICIVGARPNYMKVAPIIRAFAAHQPPIPTLLVHTGQHYDPAMKDRLFADLDLPEPDVNLAVGSGSHAVQTAEVMKRFEPVIDQHGARAVLVVGDVNSTLACALVASKRHIPVLHVESGLRSNDRRMPEEINRILTDQLSDLLYTTERSAHDNLAREGIPAERAVFVGNVMIDSLRASLPKAVPAAELLAAAGLDAARIADGYGVVTLHRPSNVDHADTLGPIIDALRDVSQSLPLIVALHPRTRNNLERFGMLGRLDGPGFLILPPQGYLEMLGLMSGAKLVLTDSGGIQEETTALGVPCVTIRENTERPITVEQGTNTLVGIDPAAIIAAARSILATGGKAGRIPEYWDGHTAERIAAHLHGWLAAHEGGASVPSSALPAAPAASAAT</sequence>
<dbReference type="Pfam" id="PF02350">
    <property type="entry name" value="Epimerase_2"/>
    <property type="match status" value="1"/>
</dbReference>
<dbReference type="GO" id="GO:0016853">
    <property type="term" value="F:isomerase activity"/>
    <property type="evidence" value="ECO:0007669"/>
    <property type="project" value="UniProtKB-KW"/>
</dbReference>
<evidence type="ECO:0000256" key="1">
    <source>
        <dbReference type="RuleBase" id="RU003513"/>
    </source>
</evidence>
<reference evidence="3 4" key="1">
    <citation type="submission" date="2013-06" db="EMBL/GenBank/DDBJ databases">
        <title>Draft genome sequence of Thauera terpenica.</title>
        <authorList>
            <person name="Liu B."/>
            <person name="Frostegard A.H."/>
            <person name="Shapleigh J.P."/>
        </authorList>
    </citation>
    <scope>NUCLEOTIDE SEQUENCE [LARGE SCALE GENOMIC DNA]</scope>
    <source>
        <strain evidence="3 4">58Eu</strain>
    </source>
</reference>
<accession>S9ZER0</accession>
<name>S9ZER0_9RHOO</name>
<organism evidence="3 4">
    <name type="scientific">Thauera terpenica 58Eu</name>
    <dbReference type="NCBI Taxonomy" id="1348657"/>
    <lineage>
        <taxon>Bacteria</taxon>
        <taxon>Pseudomonadati</taxon>
        <taxon>Pseudomonadota</taxon>
        <taxon>Betaproteobacteria</taxon>
        <taxon>Rhodocyclales</taxon>
        <taxon>Zoogloeaceae</taxon>
        <taxon>Thauera</taxon>
    </lineage>
</organism>
<dbReference type="CDD" id="cd03786">
    <property type="entry name" value="GTB_UDP-GlcNAc_2-Epimerase"/>
    <property type="match status" value="1"/>
</dbReference>
<dbReference type="Proteomes" id="UP000015455">
    <property type="component" value="Unassembled WGS sequence"/>
</dbReference>
<gene>
    <name evidence="3" type="ORF">M622_13870</name>
</gene>
<keyword evidence="4" id="KW-1185">Reference proteome</keyword>
<feature type="domain" description="UDP-N-acetylglucosamine 2-epimerase" evidence="2">
    <location>
        <begin position="35"/>
        <end position="371"/>
    </location>
</feature>
<comment type="caution">
    <text evidence="3">The sequence shown here is derived from an EMBL/GenBank/DDBJ whole genome shotgun (WGS) entry which is preliminary data.</text>
</comment>
<dbReference type="InterPro" id="IPR003331">
    <property type="entry name" value="UDP_GlcNAc_Epimerase_2_dom"/>
</dbReference>
<dbReference type="PANTHER" id="PTHR43174:SF1">
    <property type="entry name" value="UDP-N-ACETYLGLUCOSAMINE 2-EPIMERASE"/>
    <property type="match status" value="1"/>
</dbReference>
<dbReference type="RefSeq" id="WP_021249083.1">
    <property type="nucleotide sequence ID" value="NZ_ATJV01000049.1"/>
</dbReference>
<keyword evidence="1" id="KW-0413">Isomerase</keyword>
<evidence type="ECO:0000259" key="2">
    <source>
        <dbReference type="Pfam" id="PF02350"/>
    </source>
</evidence>
<dbReference type="STRING" id="1348657.M622_13870"/>
<dbReference type="SUPFAM" id="SSF53756">
    <property type="entry name" value="UDP-Glycosyltransferase/glycogen phosphorylase"/>
    <property type="match status" value="1"/>
</dbReference>
<comment type="similarity">
    <text evidence="1">Belongs to the UDP-N-acetylglucosamine 2-epimerase family.</text>
</comment>
<evidence type="ECO:0000313" key="4">
    <source>
        <dbReference type="Proteomes" id="UP000015455"/>
    </source>
</evidence>